<evidence type="ECO:0000313" key="3">
    <source>
        <dbReference type="Proteomes" id="UP001139158"/>
    </source>
</evidence>
<evidence type="ECO:0008006" key="4">
    <source>
        <dbReference type="Google" id="ProtNLM"/>
    </source>
</evidence>
<proteinExistence type="predicted"/>
<evidence type="ECO:0000256" key="1">
    <source>
        <dbReference type="SAM" id="MobiDB-lite"/>
    </source>
</evidence>
<sequence length="316" mass="33291">MTRRPEPGAAVVLVGGHESGNGADLSFVPDLMPGVFVSPAGRSLHNLLTQLLDRGGDVSGSGPQPVVVLPMTFGRNPTLIADTAKTLHWLSAAGGTTNAGPQLALSEPFGTPDHLTAWLRTAATEVRRREAASAVLITADAANPFDDADLYRISHLVRTHGAGIPVETAAVSSVEALLEAVQRLRLLGSTHAFVVPAGFRRAATVYSDVVPYGEGGFSGVEFYGALMSEKAVLRVISERVRDTLHALSHGRTGVEAGLQADHGHGYAHSHAFEESGGHSHPHSSGMAAGHPHSHPRPDRQELTGSPPHNHMQRPAR</sequence>
<dbReference type="RefSeq" id="WP_227897096.1">
    <property type="nucleotide sequence ID" value="NZ_CP099466.1"/>
</dbReference>
<reference evidence="2" key="1">
    <citation type="submission" date="2021-10" db="EMBL/GenBank/DDBJ databases">
        <title>Novel species in genus Arthrobacter.</title>
        <authorList>
            <person name="Liu Y."/>
        </authorList>
    </citation>
    <scope>NUCLEOTIDE SEQUENCE</scope>
    <source>
        <strain evidence="2">Zg-Y453</strain>
    </source>
</reference>
<feature type="region of interest" description="Disordered" evidence="1">
    <location>
        <begin position="268"/>
        <end position="316"/>
    </location>
</feature>
<comment type="caution">
    <text evidence="2">The sequence shown here is derived from an EMBL/GenBank/DDBJ whole genome shotgun (WGS) entry which is preliminary data.</text>
</comment>
<evidence type="ECO:0000313" key="2">
    <source>
        <dbReference type="EMBL" id="MCC3299114.1"/>
    </source>
</evidence>
<accession>A0A9X1SG83</accession>
<keyword evidence="3" id="KW-1185">Reference proteome</keyword>
<organism evidence="2 3">
    <name type="scientific">Arthrobacter caoxuetaonis</name>
    <dbReference type="NCBI Taxonomy" id="2886935"/>
    <lineage>
        <taxon>Bacteria</taxon>
        <taxon>Bacillati</taxon>
        <taxon>Actinomycetota</taxon>
        <taxon>Actinomycetes</taxon>
        <taxon>Micrococcales</taxon>
        <taxon>Micrococcaceae</taxon>
        <taxon>Arthrobacter</taxon>
    </lineage>
</organism>
<name>A0A9X1SG83_9MICC</name>
<dbReference type="EMBL" id="JAJFZV010000016">
    <property type="protein sequence ID" value="MCC3299114.1"/>
    <property type="molecule type" value="Genomic_DNA"/>
</dbReference>
<protein>
    <recommendedName>
        <fullName evidence="4">Cobalamin biosynthesis protein CbiX</fullName>
    </recommendedName>
</protein>
<gene>
    <name evidence="2" type="ORF">LJ757_15090</name>
</gene>
<dbReference type="Proteomes" id="UP001139158">
    <property type="component" value="Unassembled WGS sequence"/>
</dbReference>
<dbReference type="AlphaFoldDB" id="A0A9X1SG83"/>